<keyword evidence="2" id="KW-1185">Reference proteome</keyword>
<dbReference type="AlphaFoldDB" id="A0A420XK86"/>
<evidence type="ECO:0000313" key="1">
    <source>
        <dbReference type="EMBL" id="RKR78589.1"/>
    </source>
</evidence>
<dbReference type="OrthoDB" id="5690879at2"/>
<accession>A0A420XK86</accession>
<evidence type="ECO:0000313" key="2">
    <source>
        <dbReference type="Proteomes" id="UP000280099"/>
    </source>
</evidence>
<protein>
    <submittedName>
        <fullName evidence="1">Uncharacterized protein</fullName>
    </submittedName>
</protein>
<dbReference type="EMBL" id="RBJC01000002">
    <property type="protein sequence ID" value="RKR78589.1"/>
    <property type="molecule type" value="Genomic_DNA"/>
</dbReference>
<name>A0A420XK86_9PAST</name>
<dbReference type="RefSeq" id="WP_121120750.1">
    <property type="nucleotide sequence ID" value="NZ_RBJC01000002.1"/>
</dbReference>
<gene>
    <name evidence="1" type="ORF">DES31_0005</name>
</gene>
<reference evidence="1 2" key="1">
    <citation type="submission" date="2018-10" db="EMBL/GenBank/DDBJ databases">
        <title>Genomic Encyclopedia of Type Strains, Phase IV (KMG-IV): sequencing the most valuable type-strain genomes for metagenomic binning, comparative biology and taxonomic classification.</title>
        <authorList>
            <person name="Goeker M."/>
        </authorList>
    </citation>
    <scope>NUCLEOTIDE SEQUENCE [LARGE SCALE GENOMIC DNA]</scope>
    <source>
        <strain evidence="1 2">DSM 23800</strain>
    </source>
</reference>
<sequence length="59" mass="6751">MIKDKGYDEFLEQEIRIGLNDIEQGNTLTLEQSKAIVEKLLTDKVSELESFDESNVIYG</sequence>
<organism evidence="1 2">
    <name type="scientific">Otariodibacter oris</name>
    <dbReference type="NCBI Taxonomy" id="1032623"/>
    <lineage>
        <taxon>Bacteria</taxon>
        <taxon>Pseudomonadati</taxon>
        <taxon>Pseudomonadota</taxon>
        <taxon>Gammaproteobacteria</taxon>
        <taxon>Pasteurellales</taxon>
        <taxon>Pasteurellaceae</taxon>
        <taxon>Otariodibacter</taxon>
    </lineage>
</organism>
<dbReference type="Proteomes" id="UP000280099">
    <property type="component" value="Unassembled WGS sequence"/>
</dbReference>
<comment type="caution">
    <text evidence="1">The sequence shown here is derived from an EMBL/GenBank/DDBJ whole genome shotgun (WGS) entry which is preliminary data.</text>
</comment>
<proteinExistence type="predicted"/>